<dbReference type="PROSITE" id="PS50261">
    <property type="entry name" value="G_PROTEIN_RECEP_F2_4"/>
    <property type="match status" value="1"/>
</dbReference>
<keyword evidence="10" id="KW-0807">Transducer</keyword>
<evidence type="ECO:0000313" key="16">
    <source>
        <dbReference type="EMBL" id="KAH7962904.1"/>
    </source>
</evidence>
<dbReference type="PANTHER" id="PTHR45620:SF15">
    <property type="entry name" value="DIURETIC HORMONE 44 RECEPTOR 1-RELATED"/>
    <property type="match status" value="1"/>
</dbReference>
<evidence type="ECO:0000256" key="9">
    <source>
        <dbReference type="ARBA" id="ARBA00023180"/>
    </source>
</evidence>
<feature type="domain" description="G-protein coupled receptors family 2 profile 1" evidence="14">
    <location>
        <begin position="56"/>
        <end position="177"/>
    </location>
</feature>
<comment type="subcellular location">
    <subcellularLocation>
        <location evidence="1">Cell membrane</location>
        <topology evidence="1">Multi-pass membrane protein</topology>
    </subcellularLocation>
</comment>
<name>A0A9D4Q1Y3_RHISA</name>
<dbReference type="InterPro" id="IPR001879">
    <property type="entry name" value="GPCR_2_extracellular_dom"/>
</dbReference>
<dbReference type="PRINTS" id="PR00249">
    <property type="entry name" value="GPCRSECRETIN"/>
</dbReference>
<gene>
    <name evidence="16" type="ORF">HPB52_018604</name>
</gene>
<comment type="function">
    <text evidence="11">Receptor for the insect diurectic hormone. The activity of this receptor is mediated by G proteins which activate adenylyl cyclase.</text>
</comment>
<evidence type="ECO:0000256" key="5">
    <source>
        <dbReference type="ARBA" id="ARBA00022989"/>
    </source>
</evidence>
<keyword evidence="8" id="KW-0675">Receptor</keyword>
<dbReference type="FunFam" id="1.20.1070.10:FF:000155">
    <property type="entry name" value="diuretic hormone receptor isoform X1"/>
    <property type="match status" value="1"/>
</dbReference>
<evidence type="ECO:0000259" key="15">
    <source>
        <dbReference type="PROSITE" id="PS50261"/>
    </source>
</evidence>
<dbReference type="PRINTS" id="PR01127">
    <property type="entry name" value="DIUHORMONER"/>
</dbReference>
<dbReference type="GO" id="GO:0005886">
    <property type="term" value="C:plasma membrane"/>
    <property type="evidence" value="ECO:0007669"/>
    <property type="project" value="UniProtKB-SubCell"/>
</dbReference>
<sequence>MAFHEFRDLQLREDDFTTANPSHVGDSAEAYTSPAAAVHPTVADATHNVSMSSEILCYMSALTDISQGDTRYSPTSCPVVWDGLTCWPQTPASSLAVVPCFASLNGLDYDTTPFIFYSLFKAQSCEPAALPVVELFFTPFVDETLLYYIGYGLSLCALTLALWIFFYFKDLSCLRNTIHVNLMVTYFLISITWIITATLQSVPLPNFQRAACGLYIVLTYLMGTNFFWMFVEGLYLYILVVKTFSVEVVRIHVYAFIGWGLPAIITAVWATTKSYLSSRQHSDLSISDSVCVWQMRDLYDCIFIVPVIGVLLTNMFFLAEIMWVLITKLRAANTVESRQYRKAAKALLVLLPLLGVTYILVIWTPTHKTARVIFTYLQITLLSTQGFNVAVLYCFLNGEVRKTVRHHLERWKTARALKRGGRRRSSTSRFGDVRVANSKRGSCGSFATTTTSLGNTRLYSATGKRFSNTSYGPVALKDELV</sequence>
<dbReference type="Pfam" id="PF02793">
    <property type="entry name" value="HRM"/>
    <property type="match status" value="1"/>
</dbReference>
<evidence type="ECO:0000256" key="12">
    <source>
        <dbReference type="ARBA" id="ARBA00071387"/>
    </source>
</evidence>
<dbReference type="Gene3D" id="4.10.1240.10">
    <property type="entry name" value="GPCR, family 2, extracellular hormone receptor domain"/>
    <property type="match status" value="1"/>
</dbReference>
<evidence type="ECO:0000256" key="10">
    <source>
        <dbReference type="ARBA" id="ARBA00023224"/>
    </source>
</evidence>
<dbReference type="PANTHER" id="PTHR45620">
    <property type="entry name" value="PDF RECEPTOR-LIKE PROTEIN-RELATED"/>
    <property type="match status" value="1"/>
</dbReference>
<dbReference type="InterPro" id="IPR017983">
    <property type="entry name" value="GPCR_2_secretin-like_CS"/>
</dbReference>
<evidence type="ECO:0000256" key="4">
    <source>
        <dbReference type="ARBA" id="ARBA00022692"/>
    </source>
</evidence>
<dbReference type="VEuPathDB" id="VectorBase:RSAN_044251"/>
<evidence type="ECO:0000256" key="11">
    <source>
        <dbReference type="ARBA" id="ARBA00054836"/>
    </source>
</evidence>
<reference evidence="16" key="2">
    <citation type="submission" date="2021-09" db="EMBL/GenBank/DDBJ databases">
        <authorList>
            <person name="Jia N."/>
            <person name="Wang J."/>
            <person name="Shi W."/>
            <person name="Du L."/>
            <person name="Sun Y."/>
            <person name="Zhan W."/>
            <person name="Jiang J."/>
            <person name="Wang Q."/>
            <person name="Zhang B."/>
            <person name="Ji P."/>
            <person name="Sakyi L.B."/>
            <person name="Cui X."/>
            <person name="Yuan T."/>
            <person name="Jiang B."/>
            <person name="Yang W."/>
            <person name="Lam T.T.-Y."/>
            <person name="Chang Q."/>
            <person name="Ding S."/>
            <person name="Wang X."/>
            <person name="Zhu J."/>
            <person name="Ruan X."/>
            <person name="Zhao L."/>
            <person name="Wei J."/>
            <person name="Que T."/>
            <person name="Du C."/>
            <person name="Cheng J."/>
            <person name="Dai P."/>
            <person name="Han X."/>
            <person name="Huang E."/>
            <person name="Gao Y."/>
            <person name="Liu J."/>
            <person name="Shao H."/>
            <person name="Ye R."/>
            <person name="Li L."/>
            <person name="Wei W."/>
            <person name="Wang X."/>
            <person name="Wang C."/>
            <person name="Huo Q."/>
            <person name="Li W."/>
            <person name="Guo W."/>
            <person name="Chen H."/>
            <person name="Chen S."/>
            <person name="Zhou L."/>
            <person name="Zhou L."/>
            <person name="Ni X."/>
            <person name="Tian J."/>
            <person name="Zhou Y."/>
            <person name="Sheng Y."/>
            <person name="Liu T."/>
            <person name="Pan Y."/>
            <person name="Xia L."/>
            <person name="Li J."/>
            <person name="Zhao F."/>
            <person name="Cao W."/>
        </authorList>
    </citation>
    <scope>NUCLEOTIDE SEQUENCE</scope>
    <source>
        <strain evidence="16">Rsan-2018</strain>
        <tissue evidence="16">Larvae</tissue>
    </source>
</reference>
<dbReference type="InterPro" id="IPR017981">
    <property type="entry name" value="GPCR_2-like_7TM"/>
</dbReference>
<comment type="caution">
    <text evidence="16">The sequence shown here is derived from an EMBL/GenBank/DDBJ whole genome shotgun (WGS) entry which is preliminary data.</text>
</comment>
<keyword evidence="7 13" id="KW-0472">Membrane</keyword>
<protein>
    <recommendedName>
        <fullName evidence="12">Diuretic hormone receptor</fullName>
    </recommendedName>
</protein>
<feature type="transmembrane region" description="Helical" evidence="13">
    <location>
        <begin position="180"/>
        <end position="202"/>
    </location>
</feature>
<keyword evidence="4 13" id="KW-0812">Transmembrane</keyword>
<dbReference type="PROSITE" id="PS50227">
    <property type="entry name" value="G_PROTEIN_RECEP_F2_3"/>
    <property type="match status" value="1"/>
</dbReference>
<dbReference type="GO" id="GO:0007188">
    <property type="term" value="P:adenylate cyclase-modulating G protein-coupled receptor signaling pathway"/>
    <property type="evidence" value="ECO:0007669"/>
    <property type="project" value="TreeGrafter"/>
</dbReference>
<dbReference type="Pfam" id="PF00002">
    <property type="entry name" value="7tm_2"/>
    <property type="match status" value="1"/>
</dbReference>
<evidence type="ECO:0000256" key="2">
    <source>
        <dbReference type="ARBA" id="ARBA00005314"/>
    </source>
</evidence>
<keyword evidence="6" id="KW-0297">G-protein coupled receptor</keyword>
<keyword evidence="3" id="KW-1003">Cell membrane</keyword>
<feature type="transmembrane region" description="Helical" evidence="13">
    <location>
        <begin position="346"/>
        <end position="364"/>
    </location>
</feature>
<dbReference type="InterPro" id="IPR036445">
    <property type="entry name" value="GPCR_2_extracell_dom_sf"/>
</dbReference>
<dbReference type="InterPro" id="IPR050332">
    <property type="entry name" value="GPCR_2"/>
</dbReference>
<dbReference type="InterPro" id="IPR002001">
    <property type="entry name" value="GPCR_2_diuretic_rcpt"/>
</dbReference>
<feature type="transmembrane region" description="Helical" evidence="13">
    <location>
        <begin position="251"/>
        <end position="270"/>
    </location>
</feature>
<feature type="transmembrane region" description="Helical" evidence="13">
    <location>
        <begin position="376"/>
        <end position="396"/>
    </location>
</feature>
<dbReference type="GO" id="GO:0008036">
    <property type="term" value="F:diuretic hormone receptor activity"/>
    <property type="evidence" value="ECO:0007669"/>
    <property type="project" value="InterPro"/>
</dbReference>
<feature type="transmembrane region" description="Helical" evidence="13">
    <location>
        <begin position="214"/>
        <end position="239"/>
    </location>
</feature>
<dbReference type="PROSITE" id="PS00649">
    <property type="entry name" value="G_PROTEIN_RECEP_F2_1"/>
    <property type="match status" value="1"/>
</dbReference>
<organism evidence="16 17">
    <name type="scientific">Rhipicephalus sanguineus</name>
    <name type="common">Brown dog tick</name>
    <name type="synonym">Ixodes sanguineus</name>
    <dbReference type="NCBI Taxonomy" id="34632"/>
    <lineage>
        <taxon>Eukaryota</taxon>
        <taxon>Metazoa</taxon>
        <taxon>Ecdysozoa</taxon>
        <taxon>Arthropoda</taxon>
        <taxon>Chelicerata</taxon>
        <taxon>Arachnida</taxon>
        <taxon>Acari</taxon>
        <taxon>Parasitiformes</taxon>
        <taxon>Ixodida</taxon>
        <taxon>Ixodoidea</taxon>
        <taxon>Ixodidae</taxon>
        <taxon>Rhipicephalinae</taxon>
        <taxon>Rhipicephalus</taxon>
        <taxon>Rhipicephalus</taxon>
    </lineage>
</organism>
<dbReference type="GO" id="GO:0017046">
    <property type="term" value="F:peptide hormone binding"/>
    <property type="evidence" value="ECO:0007669"/>
    <property type="project" value="TreeGrafter"/>
</dbReference>
<keyword evidence="17" id="KW-1185">Reference proteome</keyword>
<evidence type="ECO:0000256" key="3">
    <source>
        <dbReference type="ARBA" id="ARBA00022475"/>
    </source>
</evidence>
<dbReference type="SUPFAM" id="SSF111418">
    <property type="entry name" value="Hormone receptor domain"/>
    <property type="match status" value="1"/>
</dbReference>
<feature type="domain" description="G-protein coupled receptors family 2 profile 2" evidence="15">
    <location>
        <begin position="143"/>
        <end position="397"/>
    </location>
</feature>
<reference evidence="16" key="1">
    <citation type="journal article" date="2020" name="Cell">
        <title>Large-Scale Comparative Analyses of Tick Genomes Elucidate Their Genetic Diversity and Vector Capacities.</title>
        <authorList>
            <consortium name="Tick Genome and Microbiome Consortium (TIGMIC)"/>
            <person name="Jia N."/>
            <person name="Wang J."/>
            <person name="Shi W."/>
            <person name="Du L."/>
            <person name="Sun Y."/>
            <person name="Zhan W."/>
            <person name="Jiang J.F."/>
            <person name="Wang Q."/>
            <person name="Zhang B."/>
            <person name="Ji P."/>
            <person name="Bell-Sakyi L."/>
            <person name="Cui X.M."/>
            <person name="Yuan T.T."/>
            <person name="Jiang B.G."/>
            <person name="Yang W.F."/>
            <person name="Lam T.T."/>
            <person name="Chang Q.C."/>
            <person name="Ding S.J."/>
            <person name="Wang X.J."/>
            <person name="Zhu J.G."/>
            <person name="Ruan X.D."/>
            <person name="Zhao L."/>
            <person name="Wei J.T."/>
            <person name="Ye R.Z."/>
            <person name="Que T.C."/>
            <person name="Du C.H."/>
            <person name="Zhou Y.H."/>
            <person name="Cheng J.X."/>
            <person name="Dai P.F."/>
            <person name="Guo W.B."/>
            <person name="Han X.H."/>
            <person name="Huang E.J."/>
            <person name="Li L.F."/>
            <person name="Wei W."/>
            <person name="Gao Y.C."/>
            <person name="Liu J.Z."/>
            <person name="Shao H.Z."/>
            <person name="Wang X."/>
            <person name="Wang C.C."/>
            <person name="Yang T.C."/>
            <person name="Huo Q.B."/>
            <person name="Li W."/>
            <person name="Chen H.Y."/>
            <person name="Chen S.E."/>
            <person name="Zhou L.G."/>
            <person name="Ni X.B."/>
            <person name="Tian J.H."/>
            <person name="Sheng Y."/>
            <person name="Liu T."/>
            <person name="Pan Y.S."/>
            <person name="Xia L.Y."/>
            <person name="Li J."/>
            <person name="Zhao F."/>
            <person name="Cao W.C."/>
        </authorList>
    </citation>
    <scope>NUCLEOTIDE SEQUENCE</scope>
    <source>
        <strain evidence="16">Rsan-2018</strain>
    </source>
</reference>
<dbReference type="AlphaFoldDB" id="A0A9D4Q1Y3"/>
<evidence type="ECO:0000256" key="8">
    <source>
        <dbReference type="ARBA" id="ARBA00023170"/>
    </source>
</evidence>
<dbReference type="Proteomes" id="UP000821837">
    <property type="component" value="Chromosome 3"/>
</dbReference>
<evidence type="ECO:0000256" key="1">
    <source>
        <dbReference type="ARBA" id="ARBA00004651"/>
    </source>
</evidence>
<dbReference type="SUPFAM" id="SSF81321">
    <property type="entry name" value="Family A G protein-coupled receptor-like"/>
    <property type="match status" value="1"/>
</dbReference>
<evidence type="ECO:0000313" key="17">
    <source>
        <dbReference type="Proteomes" id="UP000821837"/>
    </source>
</evidence>
<proteinExistence type="inferred from homology"/>
<dbReference type="GO" id="GO:0008528">
    <property type="term" value="F:G protein-coupled peptide receptor activity"/>
    <property type="evidence" value="ECO:0007669"/>
    <property type="project" value="TreeGrafter"/>
</dbReference>
<evidence type="ECO:0000256" key="7">
    <source>
        <dbReference type="ARBA" id="ARBA00023136"/>
    </source>
</evidence>
<accession>A0A9D4Q1Y3</accession>
<dbReference type="EMBL" id="JABSTV010001249">
    <property type="protein sequence ID" value="KAH7962904.1"/>
    <property type="molecule type" value="Genomic_DNA"/>
</dbReference>
<feature type="transmembrane region" description="Helical" evidence="13">
    <location>
        <begin position="302"/>
        <end position="326"/>
    </location>
</feature>
<dbReference type="InterPro" id="IPR000832">
    <property type="entry name" value="GPCR_2_secretin-like"/>
</dbReference>
<keyword evidence="9" id="KW-0325">Glycoprotein</keyword>
<evidence type="ECO:0000256" key="6">
    <source>
        <dbReference type="ARBA" id="ARBA00023040"/>
    </source>
</evidence>
<evidence type="ECO:0000256" key="13">
    <source>
        <dbReference type="SAM" id="Phobius"/>
    </source>
</evidence>
<evidence type="ECO:0000259" key="14">
    <source>
        <dbReference type="PROSITE" id="PS50227"/>
    </source>
</evidence>
<keyword evidence="5 13" id="KW-1133">Transmembrane helix</keyword>
<dbReference type="GO" id="GO:0007166">
    <property type="term" value="P:cell surface receptor signaling pathway"/>
    <property type="evidence" value="ECO:0007669"/>
    <property type="project" value="InterPro"/>
</dbReference>
<feature type="transmembrane region" description="Helical" evidence="13">
    <location>
        <begin position="145"/>
        <end position="168"/>
    </location>
</feature>
<comment type="similarity">
    <text evidence="2">Belongs to the G-protein coupled receptor 2 family.</text>
</comment>
<dbReference type="Gene3D" id="1.20.1070.10">
    <property type="entry name" value="Rhodopsin 7-helix transmembrane proteins"/>
    <property type="match status" value="1"/>
</dbReference>